<dbReference type="Gene3D" id="2.60.40.1180">
    <property type="entry name" value="Golgi alpha-mannosidase II"/>
    <property type="match status" value="1"/>
</dbReference>
<dbReference type="AlphaFoldDB" id="M5BSQ7"/>
<dbReference type="GO" id="GO:0033919">
    <property type="term" value="F:glucan 1,3-alpha-glucosidase activity"/>
    <property type="evidence" value="ECO:0007669"/>
    <property type="project" value="UniProtKB-EC"/>
</dbReference>
<sequence>MKNDPFTLLVALDNQGSAGGDLYLDDGESYAHEDGQLVWRQFFAQTAEGGLVIAGDDLVSDNLDRTVDQTALEQYSAENAFAKSIAQVRIGKIVVLGSRKPKAVVNDGVPVEFRYEDGVTFDENKEGRASVLTIKNPGAVVVSTWGLYVQY</sequence>
<gene>
    <name evidence="1" type="ORF">BN14_04272</name>
</gene>
<keyword evidence="1" id="KW-0326">Glycosidase</keyword>
<accession>M5BSQ7</accession>
<dbReference type="EMBL" id="CAOJ01006153">
    <property type="protein sequence ID" value="CCO30246.1"/>
    <property type="molecule type" value="Genomic_DNA"/>
</dbReference>
<dbReference type="Proteomes" id="UP000012065">
    <property type="component" value="Unassembled WGS sequence"/>
</dbReference>
<reference evidence="1 2" key="1">
    <citation type="journal article" date="2013" name="J. Biotechnol.">
        <title>Establishment and interpretation of the genome sequence of the phytopathogenic fungus Rhizoctonia solani AG1-IB isolate 7/3/14.</title>
        <authorList>
            <person name="Wibberg D.W."/>
            <person name="Jelonek L.J."/>
            <person name="Rupp O.R."/>
            <person name="Hennig M.H."/>
            <person name="Eikmeyer F.E."/>
            <person name="Goesmann A.G."/>
            <person name="Hartmann A.H."/>
            <person name="Borriss R.B."/>
            <person name="Grosch R.G."/>
            <person name="Puehler A.P."/>
            <person name="Schlueter A.S."/>
        </authorList>
    </citation>
    <scope>NUCLEOTIDE SEQUENCE [LARGE SCALE GENOMIC DNA]</scope>
    <source>
        <strain evidence="2">AG1-IB / isolate 7/3/14</strain>
    </source>
</reference>
<dbReference type="EC" id="3.2.1.84" evidence="1"/>
<evidence type="ECO:0000313" key="2">
    <source>
        <dbReference type="Proteomes" id="UP000012065"/>
    </source>
</evidence>
<dbReference type="InterPro" id="IPR013780">
    <property type="entry name" value="Glyco_hydro_b"/>
</dbReference>
<comment type="caution">
    <text evidence="1">The sequence shown here is derived from an EMBL/GenBank/DDBJ whole genome shotgun (WGS) entry which is preliminary data.</text>
</comment>
<protein>
    <submittedName>
        <fullName evidence="1">Alpha 1,3-glucosidase</fullName>
        <ecNumber evidence="1">3.2.1.84</ecNumber>
    </submittedName>
</protein>
<organism evidence="1 2">
    <name type="scientific">Thanatephorus cucumeris (strain AG1-IB / isolate 7/3/14)</name>
    <name type="common">Lettuce bottom rot fungus</name>
    <name type="synonym">Rhizoctonia solani</name>
    <dbReference type="NCBI Taxonomy" id="1108050"/>
    <lineage>
        <taxon>Eukaryota</taxon>
        <taxon>Fungi</taxon>
        <taxon>Dikarya</taxon>
        <taxon>Basidiomycota</taxon>
        <taxon>Agaricomycotina</taxon>
        <taxon>Agaricomycetes</taxon>
        <taxon>Cantharellales</taxon>
        <taxon>Ceratobasidiaceae</taxon>
        <taxon>Rhizoctonia</taxon>
        <taxon>Rhizoctonia solani AG-1</taxon>
    </lineage>
</organism>
<dbReference type="HOGENOM" id="CLU_1962818_0_0_1"/>
<keyword evidence="1" id="KW-0378">Hydrolase</keyword>
<proteinExistence type="predicted"/>
<name>M5BSQ7_THACB</name>
<evidence type="ECO:0000313" key="1">
    <source>
        <dbReference type="EMBL" id="CCO30246.1"/>
    </source>
</evidence>